<dbReference type="Proteomes" id="UP001140234">
    <property type="component" value="Unassembled WGS sequence"/>
</dbReference>
<evidence type="ECO:0000313" key="1">
    <source>
        <dbReference type="EMBL" id="KAJ2774717.1"/>
    </source>
</evidence>
<proteinExistence type="predicted"/>
<accession>A0ACC1K7B3</accession>
<keyword evidence="2" id="KW-1185">Reference proteome</keyword>
<protein>
    <submittedName>
        <fullName evidence="1">Uncharacterized protein</fullName>
    </submittedName>
</protein>
<reference evidence="1" key="1">
    <citation type="submission" date="2022-07" db="EMBL/GenBank/DDBJ databases">
        <title>Phylogenomic reconstructions and comparative analyses of Kickxellomycotina fungi.</title>
        <authorList>
            <person name="Reynolds N.K."/>
            <person name="Stajich J.E."/>
            <person name="Barry K."/>
            <person name="Grigoriev I.V."/>
            <person name="Crous P."/>
            <person name="Smith M.E."/>
        </authorList>
    </citation>
    <scope>NUCLEOTIDE SEQUENCE</scope>
    <source>
        <strain evidence="1">CBS 109366</strain>
    </source>
</reference>
<sequence>MSTPAMSALAQEVAEYEAIGDNLPLGPESQVVGLLVSGVIVAGHALLDMQPLVETCQRRAKQYNDLLDQYLLVERPRGSARDEEALATLTARLEAVKEERDNTERQYEAAKSEYWEAKREYLNFVRSPARAPQPPGGLGVFSALPVDDSPGASSHRTDTAVFQYSFHRGASLMPLLQTFQADCLRNPDVDGARFARAPDVADGAEDAFVDQGVAVLGPRLALVAREMLGLRNVRFTKLHKNTGVDSCITTDDGEDGGTELYLPMEFKRNLPTGNDQPSDTGEPDPNFRANREVLSSFRLGDKRFRPLGLWHAFSQTATYMQYGTPRACFAVLVAKNAVFLLRRVARTLILVSDPIGYTSTDPHPVAAIAFWIGTMKRHPCVPRSPPSPRPPRPTSPQPSHGPPTTRSRSHLGSGNTSPAGGTPLASISGHLSAMRMGSAPGGGASGGGYRGQGSGGQGGARGQQHKARPASSSGSSGLSTAVGAEDTVDMDGWLEHSLLDLDSLVSLSTYRCEMFMGTWDGSRPVIVKAAPVDDEERADEIRNEVAVYRRLRLLQGTDIPRLLAWGSLVLHGRMLVAIVLERIEDRDMINGMARDAPQPVNLDSRAALKELSDVERTACLNALGRVHRLGVVHNDIRGANVLFRDDKAGKHRSPVIIDFGFATVASKQAGKAARKADYTRLLDVFNARSIYQ</sequence>
<organism evidence="1 2">
    <name type="scientific">Coemansia nantahalensis</name>
    <dbReference type="NCBI Taxonomy" id="2789366"/>
    <lineage>
        <taxon>Eukaryota</taxon>
        <taxon>Fungi</taxon>
        <taxon>Fungi incertae sedis</taxon>
        <taxon>Zoopagomycota</taxon>
        <taxon>Kickxellomycotina</taxon>
        <taxon>Kickxellomycetes</taxon>
        <taxon>Kickxellales</taxon>
        <taxon>Kickxellaceae</taxon>
        <taxon>Coemansia</taxon>
    </lineage>
</organism>
<dbReference type="EMBL" id="JANBUJ010000071">
    <property type="protein sequence ID" value="KAJ2774717.1"/>
    <property type="molecule type" value="Genomic_DNA"/>
</dbReference>
<name>A0ACC1K7B3_9FUNG</name>
<comment type="caution">
    <text evidence="1">The sequence shown here is derived from an EMBL/GenBank/DDBJ whole genome shotgun (WGS) entry which is preliminary data.</text>
</comment>
<evidence type="ECO:0000313" key="2">
    <source>
        <dbReference type="Proteomes" id="UP001140234"/>
    </source>
</evidence>
<gene>
    <name evidence="1" type="ORF">IWQ57_000694</name>
</gene>